<evidence type="ECO:0000256" key="1">
    <source>
        <dbReference type="ARBA" id="ARBA00007189"/>
    </source>
</evidence>
<keyword evidence="2" id="KW-0175">Coiled coil</keyword>
<dbReference type="InterPro" id="IPR016772">
    <property type="entry name" value="UCP020408"/>
</dbReference>
<protein>
    <submittedName>
        <fullName evidence="3">DUF2325 domain-containing protein</fullName>
    </submittedName>
</protein>
<proteinExistence type="inferred from homology"/>
<comment type="caution">
    <text evidence="3">The sequence shown here is derived from an EMBL/GenBank/DDBJ whole genome shotgun (WGS) entry which is preliminary data.</text>
</comment>
<evidence type="ECO:0000313" key="4">
    <source>
        <dbReference type="Proteomes" id="UP000634919"/>
    </source>
</evidence>
<comment type="similarity">
    <text evidence="1">Belongs to the UPF0751 family.</text>
</comment>
<name>A0ABR8S778_9BURK</name>
<organism evidence="3 4">
    <name type="scientific">Comamonas avium</name>
    <dbReference type="NCBI Taxonomy" id="2762231"/>
    <lineage>
        <taxon>Bacteria</taxon>
        <taxon>Pseudomonadati</taxon>
        <taxon>Pseudomonadota</taxon>
        <taxon>Betaproteobacteria</taxon>
        <taxon>Burkholderiales</taxon>
        <taxon>Comamonadaceae</taxon>
        <taxon>Comamonas</taxon>
    </lineage>
</organism>
<dbReference type="EMBL" id="JACSQK010000001">
    <property type="protein sequence ID" value="MBD7959323.1"/>
    <property type="molecule type" value="Genomic_DNA"/>
</dbReference>
<keyword evidence="4" id="KW-1185">Reference proteome</keyword>
<dbReference type="RefSeq" id="WP_191721718.1">
    <property type="nucleotide sequence ID" value="NZ_JACSQK010000001.1"/>
</dbReference>
<dbReference type="Proteomes" id="UP000634919">
    <property type="component" value="Unassembled WGS sequence"/>
</dbReference>
<reference evidence="3 4" key="1">
    <citation type="submission" date="2020-08" db="EMBL/GenBank/DDBJ databases">
        <title>A Genomic Blueprint of the Chicken Gut Microbiome.</title>
        <authorList>
            <person name="Gilroy R."/>
            <person name="Ravi A."/>
            <person name="Getino M."/>
            <person name="Pursley I."/>
            <person name="Horton D.L."/>
            <person name="Alikhan N.-F."/>
            <person name="Baker D."/>
            <person name="Gharbi K."/>
            <person name="Hall N."/>
            <person name="Watson M."/>
            <person name="Adriaenssens E.M."/>
            <person name="Foster-Nyarko E."/>
            <person name="Jarju S."/>
            <person name="Secka A."/>
            <person name="Antonio M."/>
            <person name="Oren A."/>
            <person name="Chaudhuri R."/>
            <person name="La Ragione R.M."/>
            <person name="Hildebrand F."/>
            <person name="Pallen M.J."/>
        </authorList>
    </citation>
    <scope>NUCLEOTIDE SEQUENCE [LARGE SCALE GENOMIC DNA]</scope>
    <source>
        <strain evidence="3 4">Sa2CVA6</strain>
    </source>
</reference>
<dbReference type="Pfam" id="PF10087">
    <property type="entry name" value="DUF2325"/>
    <property type="match status" value="1"/>
</dbReference>
<accession>A0ABR8S778</accession>
<sequence length="437" mass="48837">MSAPPFRLNASGLATLQAATSAGALGFDLELCCDSSGHTLTEHTPQTRTKLHQLDPHLHCSVIGTCLHPNDLRKLMLRHGATEQMSDLDVHHLAVHMAMERGDASKAIQKALDQKHAGALKQFSAAKDERALETAWRAAWSHGDIAGGYWALLTHKAVTSTLLQLAYGEVHMLSHLMASANRDDLKRFVALEKENSSLRERLERRQARHEEVLRERDQVLTQEQARILHLEARVSQMQETTASRGSEASASELVALHTTRREKAERAAEKAWQEVQRLQEHAAKVELHMNDLAEELHAAEHELQRLSANAAQDGALRSQQKTLQDRTILYVGGRPSSTPSIRDFVQQRGGEFLHHDGGLETRKALLTALLPRAHLVVFPVDCVDHDSVTNLKRLCERHMVPFMPLRTASLASFARSLQREADTRVVPRPSHFCLRHG</sequence>
<evidence type="ECO:0000313" key="3">
    <source>
        <dbReference type="EMBL" id="MBD7959323.1"/>
    </source>
</evidence>
<feature type="coiled-coil region" evidence="2">
    <location>
        <begin position="188"/>
        <end position="309"/>
    </location>
</feature>
<gene>
    <name evidence="3" type="ORF">H9646_02425</name>
</gene>
<evidence type="ECO:0000256" key="2">
    <source>
        <dbReference type="SAM" id="Coils"/>
    </source>
</evidence>